<dbReference type="PANTHER" id="PTHR33065">
    <property type="entry name" value="OS07G0486400 PROTEIN"/>
    <property type="match status" value="1"/>
</dbReference>
<dbReference type="EMBL" id="BQKI01000001">
    <property type="protein sequence ID" value="GJM87212.1"/>
    <property type="molecule type" value="Genomic_DNA"/>
</dbReference>
<evidence type="ECO:0000313" key="3">
    <source>
        <dbReference type="EMBL" id="GJM87212.1"/>
    </source>
</evidence>
<feature type="region of interest" description="Disordered" evidence="1">
    <location>
        <begin position="46"/>
        <end position="65"/>
    </location>
</feature>
<keyword evidence="4" id="KW-1185">Reference proteome</keyword>
<evidence type="ECO:0000259" key="2">
    <source>
        <dbReference type="Pfam" id="PF20241"/>
    </source>
</evidence>
<organism evidence="3 4">
    <name type="scientific">Eleusine coracana subsp. coracana</name>
    <dbReference type="NCBI Taxonomy" id="191504"/>
    <lineage>
        <taxon>Eukaryota</taxon>
        <taxon>Viridiplantae</taxon>
        <taxon>Streptophyta</taxon>
        <taxon>Embryophyta</taxon>
        <taxon>Tracheophyta</taxon>
        <taxon>Spermatophyta</taxon>
        <taxon>Magnoliopsida</taxon>
        <taxon>Liliopsida</taxon>
        <taxon>Poales</taxon>
        <taxon>Poaceae</taxon>
        <taxon>PACMAD clade</taxon>
        <taxon>Chloridoideae</taxon>
        <taxon>Cynodonteae</taxon>
        <taxon>Eleusininae</taxon>
        <taxon>Eleusine</taxon>
    </lineage>
</organism>
<dbReference type="PANTHER" id="PTHR33065:SF177">
    <property type="entry name" value="OS08G0141000 PROTEIN"/>
    <property type="match status" value="1"/>
</dbReference>
<sequence length="316" mass="34426">MDRLSGVGLGSGKNRLRGVRIPETSSWFPGWKGSRGREEIRGGVDLATAGKSPSRGGGRNLKRKGDDGWPYAQHYLLPDKGYLPNPHSRVCCSEFTSSFFLWLQYTNDLINLCCMQESVLTLTGPSRAVVLDPETKSVMLEVELKVKGTNESDDKYLSFLAEPVMFSTNVGFLPFDFISKLSVLRFTLANVPDSVEATIFIRVVKGSWPVGSHGNIIARVDSASIVLLQFQSDKLPVGADGDVELSRHVVSVGVYKKLHLDVSYCGRVVGDGSAHFKAATNGRSITNIKIGTGMLQVVVAWSLVSPVFEGTSAWLI</sequence>
<feature type="domain" description="DUF6598" evidence="2">
    <location>
        <begin position="116"/>
        <end position="299"/>
    </location>
</feature>
<reference evidence="3" key="2">
    <citation type="submission" date="2021-12" db="EMBL/GenBank/DDBJ databases">
        <title>Resequencing data analysis of finger millet.</title>
        <authorList>
            <person name="Hatakeyama M."/>
            <person name="Aluri S."/>
            <person name="Balachadran M.T."/>
            <person name="Sivarajan S.R."/>
            <person name="Poveda L."/>
            <person name="Shimizu-Inatsugi R."/>
            <person name="Schlapbach R."/>
            <person name="Sreeman S.M."/>
            <person name="Shimizu K.K."/>
        </authorList>
    </citation>
    <scope>NUCLEOTIDE SEQUENCE</scope>
</reference>
<name>A0AAV5BMN7_ELECO</name>
<reference evidence="3" key="1">
    <citation type="journal article" date="2018" name="DNA Res.">
        <title>Multiple hybrid de novo genome assembly of finger millet, an orphan allotetraploid crop.</title>
        <authorList>
            <person name="Hatakeyama M."/>
            <person name="Aluri S."/>
            <person name="Balachadran M.T."/>
            <person name="Sivarajan S.R."/>
            <person name="Patrignani A."/>
            <person name="Gruter S."/>
            <person name="Poveda L."/>
            <person name="Shimizu-Inatsugi R."/>
            <person name="Baeten J."/>
            <person name="Francoijs K.J."/>
            <person name="Nataraja K.N."/>
            <person name="Reddy Y.A.N."/>
            <person name="Phadnis S."/>
            <person name="Ravikumar R.L."/>
            <person name="Schlapbach R."/>
            <person name="Sreeman S.M."/>
            <person name="Shimizu K.K."/>
        </authorList>
    </citation>
    <scope>NUCLEOTIDE SEQUENCE</scope>
</reference>
<gene>
    <name evidence="3" type="primary">ga03144</name>
    <name evidence="3" type="ORF">PR202_ga03144</name>
</gene>
<dbReference type="AlphaFoldDB" id="A0AAV5BMN7"/>
<dbReference type="Proteomes" id="UP001054889">
    <property type="component" value="Unassembled WGS sequence"/>
</dbReference>
<accession>A0AAV5BMN7</accession>
<protein>
    <recommendedName>
        <fullName evidence="2">DUF6598 domain-containing protein</fullName>
    </recommendedName>
</protein>
<evidence type="ECO:0000313" key="4">
    <source>
        <dbReference type="Proteomes" id="UP001054889"/>
    </source>
</evidence>
<dbReference type="Pfam" id="PF20241">
    <property type="entry name" value="DUF6598"/>
    <property type="match status" value="1"/>
</dbReference>
<comment type="caution">
    <text evidence="3">The sequence shown here is derived from an EMBL/GenBank/DDBJ whole genome shotgun (WGS) entry which is preliminary data.</text>
</comment>
<dbReference type="InterPro" id="IPR046533">
    <property type="entry name" value="DUF6598"/>
</dbReference>
<proteinExistence type="predicted"/>
<evidence type="ECO:0000256" key="1">
    <source>
        <dbReference type="SAM" id="MobiDB-lite"/>
    </source>
</evidence>